<evidence type="ECO:0000313" key="4">
    <source>
        <dbReference type="Proteomes" id="UP000794436"/>
    </source>
</evidence>
<dbReference type="EMBL" id="SPLM01000039">
    <property type="protein sequence ID" value="TMW64477.1"/>
    <property type="molecule type" value="Genomic_DNA"/>
</dbReference>
<evidence type="ECO:0000313" key="3">
    <source>
        <dbReference type="EMBL" id="TMW64477.1"/>
    </source>
</evidence>
<accession>A0A8K1CJ97</accession>
<organism evidence="3 4">
    <name type="scientific">Pythium oligandrum</name>
    <name type="common">Mycoparasitic fungus</name>
    <dbReference type="NCBI Taxonomy" id="41045"/>
    <lineage>
        <taxon>Eukaryota</taxon>
        <taxon>Sar</taxon>
        <taxon>Stramenopiles</taxon>
        <taxon>Oomycota</taxon>
        <taxon>Peronosporomycetes</taxon>
        <taxon>Pythiales</taxon>
        <taxon>Pythiaceae</taxon>
        <taxon>Pythium</taxon>
    </lineage>
</organism>
<dbReference type="AlphaFoldDB" id="A0A8K1CJ97"/>
<name>A0A8K1CJ97_PYTOL</name>
<proteinExistence type="predicted"/>
<evidence type="ECO:0000256" key="2">
    <source>
        <dbReference type="SAM" id="Phobius"/>
    </source>
</evidence>
<keyword evidence="4" id="KW-1185">Reference proteome</keyword>
<feature type="region of interest" description="Disordered" evidence="1">
    <location>
        <begin position="1"/>
        <end position="42"/>
    </location>
</feature>
<sequence>MDWSATLSLKTSRAKQHRPNYGSFASSLSRHGSGGSINIPESIPENHSVVQFTPPKLRFEELRLAEVYGVDTFSNGHGHNGNGTNGTATMTVTETSNKRTTTFKMLLSNGDKQNSMQEEANSIHSVARAAGDDHGSSNYWVQERERLRQKRERWRLLGWTGSPTKASLLGNDKANGQPGWKTGAIMCSVPLLLVLLFVIFVSIYGDRADLATEETSNAVNTFRNLRTSTQQLQQQPRLRATPTTTT</sequence>
<feature type="compositionally biased region" description="Polar residues" evidence="1">
    <location>
        <begin position="1"/>
        <end position="11"/>
    </location>
</feature>
<gene>
    <name evidence="3" type="ORF">Poli38472_011357</name>
</gene>
<keyword evidence="2" id="KW-1133">Transmembrane helix</keyword>
<comment type="caution">
    <text evidence="3">The sequence shown here is derived from an EMBL/GenBank/DDBJ whole genome shotgun (WGS) entry which is preliminary data.</text>
</comment>
<protein>
    <submittedName>
        <fullName evidence="3">Uncharacterized protein</fullName>
    </submittedName>
</protein>
<reference evidence="3" key="1">
    <citation type="submission" date="2019-03" db="EMBL/GenBank/DDBJ databases">
        <title>Long read genome sequence of the mycoparasitic Pythium oligandrum ATCC 38472 isolated from sugarbeet rhizosphere.</title>
        <authorList>
            <person name="Gaulin E."/>
        </authorList>
    </citation>
    <scope>NUCLEOTIDE SEQUENCE</scope>
    <source>
        <strain evidence="3">ATCC 38472_TT</strain>
    </source>
</reference>
<keyword evidence="2" id="KW-0472">Membrane</keyword>
<evidence type="ECO:0000256" key="1">
    <source>
        <dbReference type="SAM" id="MobiDB-lite"/>
    </source>
</evidence>
<keyword evidence="2" id="KW-0812">Transmembrane</keyword>
<dbReference type="OrthoDB" id="163359at2759"/>
<dbReference type="Proteomes" id="UP000794436">
    <property type="component" value="Unassembled WGS sequence"/>
</dbReference>
<feature type="transmembrane region" description="Helical" evidence="2">
    <location>
        <begin position="183"/>
        <end position="204"/>
    </location>
</feature>